<evidence type="ECO:0000313" key="3">
    <source>
        <dbReference type="Proteomes" id="UP001054945"/>
    </source>
</evidence>
<dbReference type="Proteomes" id="UP001054945">
    <property type="component" value="Unassembled WGS sequence"/>
</dbReference>
<sequence>MNSFTDITLMMRICAEILLPSNTMQIQSHSTTWAHTKTSGHLKLISNKHLKKQNLCYHSVAGEDLRGNTRKHYANPDPLLPPEPLSIKLETEA</sequence>
<reference evidence="2 3" key="1">
    <citation type="submission" date="2021-06" db="EMBL/GenBank/DDBJ databases">
        <title>Caerostris extrusa draft genome.</title>
        <authorList>
            <person name="Kono N."/>
            <person name="Arakawa K."/>
        </authorList>
    </citation>
    <scope>NUCLEOTIDE SEQUENCE [LARGE SCALE GENOMIC DNA]</scope>
</reference>
<name>A0AAV4RHH7_CAEEX</name>
<organism evidence="2 3">
    <name type="scientific">Caerostris extrusa</name>
    <name type="common">Bark spider</name>
    <name type="synonym">Caerostris bankana</name>
    <dbReference type="NCBI Taxonomy" id="172846"/>
    <lineage>
        <taxon>Eukaryota</taxon>
        <taxon>Metazoa</taxon>
        <taxon>Ecdysozoa</taxon>
        <taxon>Arthropoda</taxon>
        <taxon>Chelicerata</taxon>
        <taxon>Arachnida</taxon>
        <taxon>Araneae</taxon>
        <taxon>Araneomorphae</taxon>
        <taxon>Entelegynae</taxon>
        <taxon>Araneoidea</taxon>
        <taxon>Araneidae</taxon>
        <taxon>Caerostris</taxon>
    </lineage>
</organism>
<protein>
    <submittedName>
        <fullName evidence="2">Uncharacterized protein</fullName>
    </submittedName>
</protein>
<comment type="caution">
    <text evidence="2">The sequence shown here is derived from an EMBL/GenBank/DDBJ whole genome shotgun (WGS) entry which is preliminary data.</text>
</comment>
<keyword evidence="3" id="KW-1185">Reference proteome</keyword>
<evidence type="ECO:0000256" key="1">
    <source>
        <dbReference type="SAM" id="MobiDB-lite"/>
    </source>
</evidence>
<evidence type="ECO:0000313" key="2">
    <source>
        <dbReference type="EMBL" id="GIY20767.1"/>
    </source>
</evidence>
<proteinExistence type="predicted"/>
<gene>
    <name evidence="2" type="ORF">CEXT_519151</name>
</gene>
<dbReference type="AlphaFoldDB" id="A0AAV4RHH7"/>
<accession>A0AAV4RHH7</accession>
<dbReference type="EMBL" id="BPLR01007934">
    <property type="protein sequence ID" value="GIY20767.1"/>
    <property type="molecule type" value="Genomic_DNA"/>
</dbReference>
<feature type="region of interest" description="Disordered" evidence="1">
    <location>
        <begin position="71"/>
        <end position="93"/>
    </location>
</feature>